<dbReference type="AlphaFoldDB" id="A0A1S4L640"/>
<organism evidence="2 3">
    <name type="scientific">Ixodes scapularis</name>
    <name type="common">Black-legged tick</name>
    <name type="synonym">Deer tick</name>
    <dbReference type="NCBI Taxonomy" id="6945"/>
    <lineage>
        <taxon>Eukaryota</taxon>
        <taxon>Metazoa</taxon>
        <taxon>Ecdysozoa</taxon>
        <taxon>Arthropoda</taxon>
        <taxon>Chelicerata</taxon>
        <taxon>Arachnida</taxon>
        <taxon>Acari</taxon>
        <taxon>Parasitiformes</taxon>
        <taxon>Ixodida</taxon>
        <taxon>Ixodoidea</taxon>
        <taxon>Ixodidae</taxon>
        <taxon>Ixodinae</taxon>
        <taxon>Ixodes</taxon>
    </lineage>
</organism>
<dbReference type="EMBL" id="ABJB010605805">
    <property type="status" value="NOT_ANNOTATED_CDS"/>
    <property type="molecule type" value="Genomic_DNA"/>
</dbReference>
<sequence length="69" mass="7852">SQGLCDKLGKRDLVTAGEDRRFARQNRPRQPERGAVRSRLPRLQGIPQAGRKDEGGRARQLVPHRVRKV</sequence>
<evidence type="ECO:0000313" key="2">
    <source>
        <dbReference type="EnsemblMetazoa" id="ISCW009146-PA"/>
    </source>
</evidence>
<reference evidence="2" key="2">
    <citation type="submission" date="2020-05" db="UniProtKB">
        <authorList>
            <consortium name="EnsemblMetazoa"/>
        </authorList>
    </citation>
    <scope>IDENTIFICATION</scope>
    <source>
        <strain evidence="2">wikel</strain>
    </source>
</reference>
<name>A0A1S4L640_IXOSC</name>
<proteinExistence type="predicted"/>
<keyword evidence="3" id="KW-1185">Reference proteome</keyword>
<dbReference type="Proteomes" id="UP000001555">
    <property type="component" value="Unassembled WGS sequence"/>
</dbReference>
<evidence type="ECO:0000313" key="3">
    <source>
        <dbReference type="Proteomes" id="UP000001555"/>
    </source>
</evidence>
<accession>A0A1S4L640</accession>
<evidence type="ECO:0000256" key="1">
    <source>
        <dbReference type="SAM" id="MobiDB-lite"/>
    </source>
</evidence>
<reference evidence="3" key="1">
    <citation type="submission" date="2008-03" db="EMBL/GenBank/DDBJ databases">
        <title>Annotation of Ixodes scapularis.</title>
        <authorList>
            <consortium name="Ixodes scapularis Genome Project Consortium"/>
            <person name="Caler E."/>
            <person name="Hannick L.I."/>
            <person name="Bidwell S."/>
            <person name="Joardar V."/>
            <person name="Thiagarajan M."/>
            <person name="Amedeo P."/>
            <person name="Galinsky K.J."/>
            <person name="Schobel S."/>
            <person name="Inman J."/>
            <person name="Hostetler J."/>
            <person name="Miller J."/>
            <person name="Hammond M."/>
            <person name="Megy K."/>
            <person name="Lawson D."/>
            <person name="Kodira C."/>
            <person name="Sutton G."/>
            <person name="Meyer J."/>
            <person name="Hill C.A."/>
            <person name="Birren B."/>
            <person name="Nene V."/>
            <person name="Collins F."/>
            <person name="Alarcon-Chaidez F."/>
            <person name="Wikel S."/>
            <person name="Strausberg R."/>
        </authorList>
    </citation>
    <scope>NUCLEOTIDE SEQUENCE [LARGE SCALE GENOMIC DNA]</scope>
    <source>
        <strain evidence="3">Wikel</strain>
    </source>
</reference>
<protein>
    <submittedName>
        <fullName evidence="2">Uncharacterized protein</fullName>
    </submittedName>
</protein>
<dbReference type="EnsemblMetazoa" id="ISCW009146-RA">
    <property type="protein sequence ID" value="ISCW009146-PA"/>
    <property type="gene ID" value="ISCW009146"/>
</dbReference>
<dbReference type="VEuPathDB" id="VectorBase:ISCW009146"/>
<feature type="region of interest" description="Disordered" evidence="1">
    <location>
        <begin position="16"/>
        <end position="69"/>
    </location>
</feature>
<dbReference type="InParanoid" id="A0A1S4L640"/>